<protein>
    <recommendedName>
        <fullName evidence="3">Tetratricopeptide repeat protein</fullName>
    </recommendedName>
</protein>
<dbReference type="Proteomes" id="UP001501410">
    <property type="component" value="Unassembled WGS sequence"/>
</dbReference>
<reference evidence="2" key="1">
    <citation type="journal article" date="2019" name="Int. J. Syst. Evol. Microbiol.">
        <title>The Global Catalogue of Microorganisms (GCM) 10K type strain sequencing project: providing services to taxonomists for standard genome sequencing and annotation.</title>
        <authorList>
            <consortium name="The Broad Institute Genomics Platform"/>
            <consortium name="The Broad Institute Genome Sequencing Center for Infectious Disease"/>
            <person name="Wu L."/>
            <person name="Ma J."/>
        </authorList>
    </citation>
    <scope>NUCLEOTIDE SEQUENCE [LARGE SCALE GENOMIC DNA]</scope>
    <source>
        <strain evidence="2">JCM 31921</strain>
    </source>
</reference>
<evidence type="ECO:0000313" key="2">
    <source>
        <dbReference type="Proteomes" id="UP001501410"/>
    </source>
</evidence>
<evidence type="ECO:0008006" key="3">
    <source>
        <dbReference type="Google" id="ProtNLM"/>
    </source>
</evidence>
<dbReference type="EMBL" id="BAABEZ010000022">
    <property type="protein sequence ID" value="GAA4454426.1"/>
    <property type="molecule type" value="Genomic_DNA"/>
</dbReference>
<gene>
    <name evidence="1" type="ORF">GCM10023092_16430</name>
</gene>
<name>A0ABP8MU74_9BACT</name>
<comment type="caution">
    <text evidence="1">The sequence shown here is derived from an EMBL/GenBank/DDBJ whole genome shotgun (WGS) entry which is preliminary data.</text>
</comment>
<sequence>MTVENEHIRFITEWLDQPRALNEKESVLLAGLLQQYPFLMPLRVMELSQQMKQEQVADESFANSLLFAGNWVQFHSLLTEALMRPAQQESDEAGVVVEVQTIDAEPEIVSEPFAVAQGAEDTIPLIQPLFTENYFQHQGIDVADTIPESMEESETETSSDGKSLLVMMQFEDWLQFLKRKSEVKRSEEEDRAMLRSIWQREKLAAAVGEEDDNIPEAVFEMAISSIDKQDLLVSEPLAEIHIRQGHYEKAIEIYRKLSLQNPEKKTYFADKINTLTKDHSI</sequence>
<keyword evidence="2" id="KW-1185">Reference proteome</keyword>
<evidence type="ECO:0000313" key="1">
    <source>
        <dbReference type="EMBL" id="GAA4454426.1"/>
    </source>
</evidence>
<proteinExistence type="predicted"/>
<organism evidence="1 2">
    <name type="scientific">Rurimicrobium arvi</name>
    <dbReference type="NCBI Taxonomy" id="2049916"/>
    <lineage>
        <taxon>Bacteria</taxon>
        <taxon>Pseudomonadati</taxon>
        <taxon>Bacteroidota</taxon>
        <taxon>Chitinophagia</taxon>
        <taxon>Chitinophagales</taxon>
        <taxon>Chitinophagaceae</taxon>
        <taxon>Rurimicrobium</taxon>
    </lineage>
</organism>
<accession>A0ABP8MU74</accession>
<dbReference type="RefSeq" id="WP_344825238.1">
    <property type="nucleotide sequence ID" value="NZ_BAABEZ010000022.1"/>
</dbReference>